<feature type="domain" description="PARG catalytic Macro" evidence="1">
    <location>
        <begin position="69"/>
        <end position="229"/>
    </location>
</feature>
<organism evidence="2 3">
    <name type="scientific">Chaetomium strumarium</name>
    <dbReference type="NCBI Taxonomy" id="1170767"/>
    <lineage>
        <taxon>Eukaryota</taxon>
        <taxon>Fungi</taxon>
        <taxon>Dikarya</taxon>
        <taxon>Ascomycota</taxon>
        <taxon>Pezizomycotina</taxon>
        <taxon>Sordariomycetes</taxon>
        <taxon>Sordariomycetidae</taxon>
        <taxon>Sordariales</taxon>
        <taxon>Chaetomiaceae</taxon>
        <taxon>Chaetomium</taxon>
    </lineage>
</organism>
<dbReference type="Pfam" id="PF05028">
    <property type="entry name" value="PARG_cat_C"/>
    <property type="match status" value="1"/>
</dbReference>
<dbReference type="GO" id="GO:0006282">
    <property type="term" value="P:regulation of DNA repair"/>
    <property type="evidence" value="ECO:0007669"/>
    <property type="project" value="InterPro"/>
</dbReference>
<accession>A0AAJ0H170</accession>
<dbReference type="RefSeq" id="XP_062725662.1">
    <property type="nucleotide sequence ID" value="XM_062868274.1"/>
</dbReference>
<reference evidence="2" key="2">
    <citation type="submission" date="2023-06" db="EMBL/GenBank/DDBJ databases">
        <authorList>
            <consortium name="Lawrence Berkeley National Laboratory"/>
            <person name="Mondo S.J."/>
            <person name="Hensen N."/>
            <person name="Bonometti L."/>
            <person name="Westerberg I."/>
            <person name="Brannstrom I.O."/>
            <person name="Guillou S."/>
            <person name="Cros-Aarteil S."/>
            <person name="Calhoun S."/>
            <person name="Haridas S."/>
            <person name="Kuo A."/>
            <person name="Pangilinan J."/>
            <person name="Riley R."/>
            <person name="Labutti K."/>
            <person name="Andreopoulos B."/>
            <person name="Lipzen A."/>
            <person name="Chen C."/>
            <person name="Yanf M."/>
            <person name="Daum C."/>
            <person name="Ng V."/>
            <person name="Clum A."/>
            <person name="Steindorff A."/>
            <person name="Ohm R."/>
            <person name="Martin F."/>
            <person name="Silar P."/>
            <person name="Natvig D."/>
            <person name="Lalanne C."/>
            <person name="Gautier V."/>
            <person name="Ament-Velasquez S.L."/>
            <person name="Kruys A."/>
            <person name="Hutchinson M.I."/>
            <person name="Powell A.J."/>
            <person name="Barry K."/>
            <person name="Miller A.N."/>
            <person name="Grigoriev I.V."/>
            <person name="Debuchy R."/>
            <person name="Gladieux P."/>
            <person name="Thoren M.H."/>
            <person name="Johannesson H."/>
        </authorList>
    </citation>
    <scope>NUCLEOTIDE SEQUENCE</scope>
    <source>
        <strain evidence="2">CBS 333.67</strain>
    </source>
</reference>
<evidence type="ECO:0000259" key="1">
    <source>
        <dbReference type="Pfam" id="PF05028"/>
    </source>
</evidence>
<dbReference type="GO" id="GO:0004649">
    <property type="term" value="F:poly(ADP-ribose) glycohydrolase activity"/>
    <property type="evidence" value="ECO:0007669"/>
    <property type="project" value="InterPro"/>
</dbReference>
<dbReference type="InterPro" id="IPR046372">
    <property type="entry name" value="PARG_cat_C"/>
</dbReference>
<dbReference type="GO" id="GO:1990966">
    <property type="term" value="P:ATP generation from poly-ADP-D-ribose"/>
    <property type="evidence" value="ECO:0007669"/>
    <property type="project" value="TreeGrafter"/>
</dbReference>
<evidence type="ECO:0000313" key="2">
    <source>
        <dbReference type="EMBL" id="KAK3309882.1"/>
    </source>
</evidence>
<reference evidence="2" key="1">
    <citation type="journal article" date="2023" name="Mol. Phylogenet. Evol.">
        <title>Genome-scale phylogeny and comparative genomics of the fungal order Sordariales.</title>
        <authorList>
            <person name="Hensen N."/>
            <person name="Bonometti L."/>
            <person name="Westerberg I."/>
            <person name="Brannstrom I.O."/>
            <person name="Guillou S."/>
            <person name="Cros-Aarteil S."/>
            <person name="Calhoun S."/>
            <person name="Haridas S."/>
            <person name="Kuo A."/>
            <person name="Mondo S."/>
            <person name="Pangilinan J."/>
            <person name="Riley R."/>
            <person name="LaButti K."/>
            <person name="Andreopoulos B."/>
            <person name="Lipzen A."/>
            <person name="Chen C."/>
            <person name="Yan M."/>
            <person name="Daum C."/>
            <person name="Ng V."/>
            <person name="Clum A."/>
            <person name="Steindorff A."/>
            <person name="Ohm R.A."/>
            <person name="Martin F."/>
            <person name="Silar P."/>
            <person name="Natvig D.O."/>
            <person name="Lalanne C."/>
            <person name="Gautier V."/>
            <person name="Ament-Velasquez S.L."/>
            <person name="Kruys A."/>
            <person name="Hutchinson M.I."/>
            <person name="Powell A.J."/>
            <person name="Barry K."/>
            <person name="Miller A.N."/>
            <person name="Grigoriev I.V."/>
            <person name="Debuchy R."/>
            <person name="Gladieux P."/>
            <person name="Hiltunen Thoren M."/>
            <person name="Johannesson H."/>
        </authorList>
    </citation>
    <scope>NUCLEOTIDE SEQUENCE</scope>
    <source>
        <strain evidence="2">CBS 333.67</strain>
    </source>
</reference>
<protein>
    <recommendedName>
        <fullName evidence="1">PARG catalytic Macro domain-containing protein</fullName>
    </recommendedName>
</protein>
<proteinExistence type="predicted"/>
<dbReference type="GO" id="GO:0005634">
    <property type="term" value="C:nucleus"/>
    <property type="evidence" value="ECO:0007669"/>
    <property type="project" value="TreeGrafter"/>
</dbReference>
<dbReference type="EMBL" id="JAUDZG010000001">
    <property type="protein sequence ID" value="KAK3309882.1"/>
    <property type="molecule type" value="Genomic_DNA"/>
</dbReference>
<dbReference type="AlphaFoldDB" id="A0AAJ0H170"/>
<evidence type="ECO:0000313" key="3">
    <source>
        <dbReference type="Proteomes" id="UP001273166"/>
    </source>
</evidence>
<dbReference type="GO" id="GO:0005975">
    <property type="term" value="P:carbohydrate metabolic process"/>
    <property type="evidence" value="ECO:0007669"/>
    <property type="project" value="InterPro"/>
</dbReference>
<dbReference type="Proteomes" id="UP001273166">
    <property type="component" value="Unassembled WGS sequence"/>
</dbReference>
<keyword evidence="3" id="KW-1185">Reference proteome</keyword>
<gene>
    <name evidence="2" type="ORF">B0T15DRAFT_516775</name>
</gene>
<dbReference type="GO" id="GO:0005737">
    <property type="term" value="C:cytoplasm"/>
    <property type="evidence" value="ECO:0007669"/>
    <property type="project" value="TreeGrafter"/>
</dbReference>
<dbReference type="GeneID" id="87887103"/>
<dbReference type="GO" id="GO:0009225">
    <property type="term" value="P:nucleotide-sugar metabolic process"/>
    <property type="evidence" value="ECO:0007669"/>
    <property type="project" value="TreeGrafter"/>
</dbReference>
<dbReference type="PANTHER" id="PTHR12837">
    <property type="entry name" value="POLY ADP-RIBOSE GLYCOHYDROLASE"/>
    <property type="match status" value="1"/>
</dbReference>
<comment type="caution">
    <text evidence="2">The sequence shown here is derived from an EMBL/GenBank/DDBJ whole genome shotgun (WGS) entry which is preliminary data.</text>
</comment>
<name>A0AAJ0H170_9PEZI</name>
<dbReference type="InterPro" id="IPR007724">
    <property type="entry name" value="Poly_GlycHdrlase"/>
</dbReference>
<sequence length="290" mass="32070">MRYFEEVVCQDEVLDDGEWEVRYTLRSVEEHDFKDLLQRSGCPLGEVTVEVVERYDISPTSLGVPGGAAVVPANKYIGFGRSATQEEIHVGSSPEACPAVLVTSPLRDDGQVLVVRGAQPMVNITGQRRDIQVEDISAPDGGDAAWQERTMLFMDALELDMAEAGQSLPDLLPGNLDRELRKAYTAFSSNSFREIRTGLWGCGAFCGDPGIKMLLLWLAASLANVKLVIIVDRAGIEFAEKFQCAMREVKRSVRDTVALRQLLDRVPESLDRGQTLSWVIERLEQQPSVG</sequence>
<dbReference type="PANTHER" id="PTHR12837:SF0">
    <property type="entry name" value="POLY(ADP-RIBOSE) GLYCOHYDROLASE"/>
    <property type="match status" value="1"/>
</dbReference>